<proteinExistence type="predicted"/>
<evidence type="ECO:0000256" key="1">
    <source>
        <dbReference type="SAM" id="SignalP"/>
    </source>
</evidence>
<evidence type="ECO:0008006" key="4">
    <source>
        <dbReference type="Google" id="ProtNLM"/>
    </source>
</evidence>
<accession>A0ABU0JAC6</accession>
<keyword evidence="1" id="KW-0732">Signal</keyword>
<name>A0ABU0JAC6_9HYPH</name>
<protein>
    <recommendedName>
        <fullName evidence="4">Secreted protein</fullName>
    </recommendedName>
</protein>
<dbReference type="RefSeq" id="WP_307273908.1">
    <property type="nucleotide sequence ID" value="NZ_JAUSVX010000005.1"/>
</dbReference>
<comment type="caution">
    <text evidence="2">The sequence shown here is derived from an EMBL/GenBank/DDBJ whole genome shotgun (WGS) entry which is preliminary data.</text>
</comment>
<feature type="signal peptide" evidence="1">
    <location>
        <begin position="1"/>
        <end position="26"/>
    </location>
</feature>
<evidence type="ECO:0000313" key="2">
    <source>
        <dbReference type="EMBL" id="MDQ0470234.1"/>
    </source>
</evidence>
<keyword evidence="3" id="KW-1185">Reference proteome</keyword>
<gene>
    <name evidence="2" type="ORF">QO011_003250</name>
</gene>
<sequence length="198" mass="20244">MSIVHPPRTLLAAGLLALAAAGPVAAAGIASVTTATGGKLCRTTPAHVPDEHETVTVRCPGPAGWRVTMTYPGTSVGVALARGSAVAPAGPQVGAGYGVGPRIEWRGPRVGGRLRPQAAVLRLLSRDAQGTVVSALAVMRLEDDAACPLAWLDAAATPDAAARRLADLEAPAFRCGRDKPRIVGRRTALVEDLAARAE</sequence>
<feature type="chain" id="PRO_5047061771" description="Secreted protein" evidence="1">
    <location>
        <begin position="27"/>
        <end position="198"/>
    </location>
</feature>
<reference evidence="2 3" key="1">
    <citation type="submission" date="2023-07" db="EMBL/GenBank/DDBJ databases">
        <title>Genomic Encyclopedia of Type Strains, Phase IV (KMG-IV): sequencing the most valuable type-strain genomes for metagenomic binning, comparative biology and taxonomic classification.</title>
        <authorList>
            <person name="Goeker M."/>
        </authorList>
    </citation>
    <scope>NUCLEOTIDE SEQUENCE [LARGE SCALE GENOMIC DNA]</scope>
    <source>
        <strain evidence="2 3">DSM 19619</strain>
    </source>
</reference>
<dbReference type="EMBL" id="JAUSVX010000005">
    <property type="protein sequence ID" value="MDQ0470234.1"/>
    <property type="molecule type" value="Genomic_DNA"/>
</dbReference>
<organism evidence="2 3">
    <name type="scientific">Labrys wisconsinensis</name>
    <dbReference type="NCBI Taxonomy" id="425677"/>
    <lineage>
        <taxon>Bacteria</taxon>
        <taxon>Pseudomonadati</taxon>
        <taxon>Pseudomonadota</taxon>
        <taxon>Alphaproteobacteria</taxon>
        <taxon>Hyphomicrobiales</taxon>
        <taxon>Xanthobacteraceae</taxon>
        <taxon>Labrys</taxon>
    </lineage>
</organism>
<dbReference type="Proteomes" id="UP001242480">
    <property type="component" value="Unassembled WGS sequence"/>
</dbReference>
<evidence type="ECO:0000313" key="3">
    <source>
        <dbReference type="Proteomes" id="UP001242480"/>
    </source>
</evidence>